<feature type="region of interest" description="Disordered" evidence="1">
    <location>
        <begin position="19"/>
        <end position="52"/>
    </location>
</feature>
<dbReference type="EMBL" id="SNZV01000010">
    <property type="protein sequence ID" value="TDS09815.1"/>
    <property type="molecule type" value="Genomic_DNA"/>
</dbReference>
<evidence type="ECO:0000313" key="3">
    <source>
        <dbReference type="Proteomes" id="UP000294752"/>
    </source>
</evidence>
<comment type="caution">
    <text evidence="2">The sequence shown here is derived from an EMBL/GenBank/DDBJ whole genome shotgun (WGS) entry which is preliminary data.</text>
</comment>
<sequence length="79" mass="8271">MPEEVVQALQTAPKAKGAPVAFNNNHVPNSYPVDTTKDVGEIPMSSSSTPTGAKMYTVPIEIAPGRQGFQPQSCKSIAG</sequence>
<accession>A0A4R7CTU4</accession>
<proteinExistence type="predicted"/>
<organism evidence="2 3">
    <name type="scientific">Sphingobacterium paludis</name>
    <dbReference type="NCBI Taxonomy" id="1476465"/>
    <lineage>
        <taxon>Bacteria</taxon>
        <taxon>Pseudomonadati</taxon>
        <taxon>Bacteroidota</taxon>
        <taxon>Sphingobacteriia</taxon>
        <taxon>Sphingobacteriales</taxon>
        <taxon>Sphingobacteriaceae</taxon>
        <taxon>Sphingobacterium</taxon>
    </lineage>
</organism>
<gene>
    <name evidence="2" type="ORF">B0I21_11092</name>
</gene>
<evidence type="ECO:0000313" key="2">
    <source>
        <dbReference type="EMBL" id="TDS09815.1"/>
    </source>
</evidence>
<keyword evidence="3" id="KW-1185">Reference proteome</keyword>
<dbReference type="AlphaFoldDB" id="A0A4R7CTU4"/>
<reference evidence="2 3" key="1">
    <citation type="submission" date="2019-03" db="EMBL/GenBank/DDBJ databases">
        <title>Genomic Encyclopedia of Type Strains, Phase III (KMG-III): the genomes of soil and plant-associated and newly described type strains.</title>
        <authorList>
            <person name="Whitman W."/>
        </authorList>
    </citation>
    <scope>NUCLEOTIDE SEQUENCE [LARGE SCALE GENOMIC DNA]</scope>
    <source>
        <strain evidence="2 3">CGMCC 1.12801</strain>
    </source>
</reference>
<protein>
    <submittedName>
        <fullName evidence="2">Uncharacterized protein</fullName>
    </submittedName>
</protein>
<dbReference type="Proteomes" id="UP000294752">
    <property type="component" value="Unassembled WGS sequence"/>
</dbReference>
<name>A0A4R7CTU4_9SPHI</name>
<dbReference type="RefSeq" id="WP_133641829.1">
    <property type="nucleotide sequence ID" value="NZ_SNZV01000010.1"/>
</dbReference>
<evidence type="ECO:0000256" key="1">
    <source>
        <dbReference type="SAM" id="MobiDB-lite"/>
    </source>
</evidence>